<evidence type="ECO:0000313" key="9">
    <source>
        <dbReference type="Proteomes" id="UP000309561"/>
    </source>
</evidence>
<dbReference type="SUPFAM" id="SSF56349">
    <property type="entry name" value="DNA breaking-rejoining enzymes"/>
    <property type="match status" value="1"/>
</dbReference>
<evidence type="ECO:0000256" key="5">
    <source>
        <dbReference type="PROSITE-ProRule" id="PRU01248"/>
    </source>
</evidence>
<dbReference type="PANTHER" id="PTHR30629:SF2">
    <property type="entry name" value="PROPHAGE INTEGRASE INTS-RELATED"/>
    <property type="match status" value="1"/>
</dbReference>
<dbReference type="RefSeq" id="WP_137011517.1">
    <property type="nucleotide sequence ID" value="NZ_SZPX01000001.1"/>
</dbReference>
<evidence type="ECO:0000313" key="8">
    <source>
        <dbReference type="EMBL" id="TKI71061.1"/>
    </source>
</evidence>
<organism evidence="8 9">
    <name type="scientific">Sulfurimonas crateris</name>
    <dbReference type="NCBI Taxonomy" id="2574727"/>
    <lineage>
        <taxon>Bacteria</taxon>
        <taxon>Pseudomonadati</taxon>
        <taxon>Campylobacterota</taxon>
        <taxon>Epsilonproteobacteria</taxon>
        <taxon>Campylobacterales</taxon>
        <taxon>Sulfurimonadaceae</taxon>
        <taxon>Sulfurimonas</taxon>
    </lineage>
</organism>
<dbReference type="PROSITE" id="PS51900">
    <property type="entry name" value="CB"/>
    <property type="match status" value="1"/>
</dbReference>
<proteinExistence type="inferred from homology"/>
<comment type="caution">
    <text evidence="8">The sequence shown here is derived from an EMBL/GenBank/DDBJ whole genome shotgun (WGS) entry which is preliminary data.</text>
</comment>
<evidence type="ECO:0000256" key="2">
    <source>
        <dbReference type="ARBA" id="ARBA00022908"/>
    </source>
</evidence>
<dbReference type="InterPro" id="IPR050808">
    <property type="entry name" value="Phage_Integrase"/>
</dbReference>
<comment type="similarity">
    <text evidence="1">Belongs to the 'phage' integrase family.</text>
</comment>
<dbReference type="Proteomes" id="UP000309561">
    <property type="component" value="Unassembled WGS sequence"/>
</dbReference>
<dbReference type="EMBL" id="SZPX01000001">
    <property type="protein sequence ID" value="TKI71061.1"/>
    <property type="molecule type" value="Genomic_DNA"/>
</dbReference>
<evidence type="ECO:0000256" key="1">
    <source>
        <dbReference type="ARBA" id="ARBA00008857"/>
    </source>
</evidence>
<name>A0A4U2ZCX5_9BACT</name>
<protein>
    <submittedName>
        <fullName evidence="8">Site-specific integrase</fullName>
    </submittedName>
</protein>
<evidence type="ECO:0000256" key="4">
    <source>
        <dbReference type="ARBA" id="ARBA00023172"/>
    </source>
</evidence>
<evidence type="ECO:0000259" key="6">
    <source>
        <dbReference type="PROSITE" id="PS51898"/>
    </source>
</evidence>
<keyword evidence="4" id="KW-0233">DNA recombination</keyword>
<dbReference type="InterPro" id="IPR010998">
    <property type="entry name" value="Integrase_recombinase_N"/>
</dbReference>
<dbReference type="Gene3D" id="1.10.150.130">
    <property type="match status" value="1"/>
</dbReference>
<keyword evidence="3 5" id="KW-0238">DNA-binding</keyword>
<evidence type="ECO:0000256" key="3">
    <source>
        <dbReference type="ARBA" id="ARBA00023125"/>
    </source>
</evidence>
<dbReference type="GO" id="GO:0006310">
    <property type="term" value="P:DNA recombination"/>
    <property type="evidence" value="ECO:0007669"/>
    <property type="project" value="UniProtKB-KW"/>
</dbReference>
<dbReference type="InterPro" id="IPR004107">
    <property type="entry name" value="Integrase_SAM-like_N"/>
</dbReference>
<dbReference type="PROSITE" id="PS51898">
    <property type="entry name" value="TYR_RECOMBINASE"/>
    <property type="match status" value="1"/>
</dbReference>
<dbReference type="OrthoDB" id="5346897at2"/>
<dbReference type="GO" id="GO:0003677">
    <property type="term" value="F:DNA binding"/>
    <property type="evidence" value="ECO:0007669"/>
    <property type="project" value="UniProtKB-UniRule"/>
</dbReference>
<dbReference type="InterPro" id="IPR002104">
    <property type="entry name" value="Integrase_catalytic"/>
</dbReference>
<dbReference type="AlphaFoldDB" id="A0A4U2ZCX5"/>
<dbReference type="InterPro" id="IPR011010">
    <property type="entry name" value="DNA_brk_join_enz"/>
</dbReference>
<reference evidence="8 9" key="1">
    <citation type="submission" date="2019-04" db="EMBL/GenBank/DDBJ databases">
        <title>Sulfurimonas crateris sp. nov. a facultative anaerobic sulfur-oxidizing chemolithautotrophic bacterium isolated from a terrestrial mud vulcano.</title>
        <authorList>
            <person name="Ratnikova N.M."/>
            <person name="Slobodkin A.I."/>
            <person name="Merkel A.Y."/>
            <person name="Novikov A."/>
            <person name="Bonch-Osmolovskaya E.A."/>
            <person name="Slobodkina G.B."/>
        </authorList>
    </citation>
    <scope>NUCLEOTIDE SEQUENCE [LARGE SCALE GENOMIC DNA]</scope>
    <source>
        <strain evidence="8 9">SN118</strain>
    </source>
</reference>
<evidence type="ECO:0000259" key="7">
    <source>
        <dbReference type="PROSITE" id="PS51900"/>
    </source>
</evidence>
<keyword evidence="9" id="KW-1185">Reference proteome</keyword>
<gene>
    <name evidence="8" type="ORF">FCU45_01370</name>
</gene>
<feature type="domain" description="Core-binding (CB)" evidence="7">
    <location>
        <begin position="98"/>
        <end position="183"/>
    </location>
</feature>
<dbReference type="CDD" id="cd00796">
    <property type="entry name" value="INT_Rci_Hp1_C"/>
    <property type="match status" value="1"/>
</dbReference>
<keyword evidence="2" id="KW-0229">DNA integration</keyword>
<sequence length="394" mass="46226">MALQDQLIKINLDNLDTKGIYLKDKNSTFKAKEINKNDLKKIDYENIDIVLKFYFRNKQIKKTINFYNITGLHAVKNAVAKRNLLKDELLETGVIKKKDFKTLNDIFKVYMDLKSRTLSKENIYSTAKTYDKWIRENIGHINIDKITVADIQMIVNDMLRQGLAPRTAQSIKQILRPVFNYAIEELDILMKNAALKVAIPKVQNIMNFELSDEQRKRLFYEIWNYEDLRYRGIMLFLFVGRRLNEALTLEWTEINLNDNLNTYIITAEKSKNRKRHEYPLSAPLVAFLKEYGIKKRGFLFEGVKTPHVTDDTFRSHWIKVYKRAGVEKMRIHDTRHILGNTLINKGVTEDIIAKVLGHQSYSITSRYAKVSLDSINEALKIYFEDISDIWETRG</sequence>
<dbReference type="Gene3D" id="1.10.443.10">
    <property type="entry name" value="Intergrase catalytic core"/>
    <property type="match status" value="1"/>
</dbReference>
<dbReference type="Pfam" id="PF00589">
    <property type="entry name" value="Phage_integrase"/>
    <property type="match status" value="1"/>
</dbReference>
<dbReference type="Pfam" id="PF14659">
    <property type="entry name" value="Phage_int_SAM_3"/>
    <property type="match status" value="1"/>
</dbReference>
<feature type="domain" description="Tyr recombinase" evidence="6">
    <location>
        <begin position="205"/>
        <end position="380"/>
    </location>
</feature>
<accession>A0A4U2ZCX5</accession>
<dbReference type="InterPro" id="IPR013762">
    <property type="entry name" value="Integrase-like_cat_sf"/>
</dbReference>
<dbReference type="PANTHER" id="PTHR30629">
    <property type="entry name" value="PROPHAGE INTEGRASE"/>
    <property type="match status" value="1"/>
</dbReference>
<dbReference type="GO" id="GO:0015074">
    <property type="term" value="P:DNA integration"/>
    <property type="evidence" value="ECO:0007669"/>
    <property type="project" value="UniProtKB-KW"/>
</dbReference>
<dbReference type="InterPro" id="IPR044068">
    <property type="entry name" value="CB"/>
</dbReference>